<protein>
    <submittedName>
        <fullName evidence="3">Uncharacterized protein</fullName>
    </submittedName>
</protein>
<feature type="compositionally biased region" description="Low complexity" evidence="1">
    <location>
        <begin position="185"/>
        <end position="200"/>
    </location>
</feature>
<proteinExistence type="predicted"/>
<evidence type="ECO:0000313" key="4">
    <source>
        <dbReference type="Proteomes" id="UP000244309"/>
    </source>
</evidence>
<dbReference type="AlphaFoldDB" id="A0A2V1AN92"/>
<feature type="signal peptide" evidence="2">
    <location>
        <begin position="1"/>
        <end position="19"/>
    </location>
</feature>
<feature type="region of interest" description="Disordered" evidence="1">
    <location>
        <begin position="166"/>
        <end position="203"/>
    </location>
</feature>
<organism evidence="3 4">
    <name type="scientific">Candidozyma haemuli</name>
    <dbReference type="NCBI Taxonomy" id="45357"/>
    <lineage>
        <taxon>Eukaryota</taxon>
        <taxon>Fungi</taxon>
        <taxon>Dikarya</taxon>
        <taxon>Ascomycota</taxon>
        <taxon>Saccharomycotina</taxon>
        <taxon>Pichiomycetes</taxon>
        <taxon>Metschnikowiaceae</taxon>
        <taxon>Candidozyma</taxon>
    </lineage>
</organism>
<reference evidence="3 4" key="1">
    <citation type="submission" date="2017-12" db="EMBL/GenBank/DDBJ databases">
        <title>Genome Sequence of a Multidrug-Resistant Candida haemulonii Isolate from a Patient with Chronic Leg Ulcers in Israel.</title>
        <authorList>
            <person name="Chow N.A."/>
            <person name="Gade L."/>
            <person name="Batra D."/>
            <person name="Rowe L.A."/>
            <person name="Ben-Ami R."/>
            <person name="Loparev V.N."/>
            <person name="Litvintseva A.P."/>
        </authorList>
    </citation>
    <scope>NUCLEOTIDE SEQUENCE [LARGE SCALE GENOMIC DNA]</scope>
    <source>
        <strain evidence="3 4">B11899</strain>
    </source>
</reference>
<comment type="caution">
    <text evidence="3">The sequence shown here is derived from an EMBL/GenBank/DDBJ whole genome shotgun (WGS) entry which is preliminary data.</text>
</comment>
<dbReference type="VEuPathDB" id="FungiDB:CXQ85_003386"/>
<dbReference type="OrthoDB" id="4096972at2759"/>
<dbReference type="Proteomes" id="UP000244309">
    <property type="component" value="Unassembled WGS sequence"/>
</dbReference>
<dbReference type="RefSeq" id="XP_025340480.1">
    <property type="nucleotide sequence ID" value="XM_025487032.1"/>
</dbReference>
<feature type="compositionally biased region" description="Acidic residues" evidence="1">
    <location>
        <begin position="168"/>
        <end position="178"/>
    </location>
</feature>
<evidence type="ECO:0000256" key="1">
    <source>
        <dbReference type="SAM" id="MobiDB-lite"/>
    </source>
</evidence>
<sequence>MKPTKFILLASIFIKGSIASVNGNFSSSLTTPGLSKPISTGYSDLGPTTTIYIPSGPHSAVPTALDEPTDAKSRAARLMKSPIDLETWIELYHALYPQEKVQKAKNVVKQKYLSASKLVSKEAVKGLVSEVIHSSKEPLPENVTVVEEDPSSVNSTSLLRKLLGKDLESDDSDSDSDCDSGSGGSSNSESDCDSSDSSSGSDDDCDDYKYSWDYDYESYGSRGNGSMANYTNGTTNITYAPVFNFTNYTSPNWTESARRPPAVVSPVRMNYSNYSVDTSHEEMSAASRVTLENLIIVLILFSVI</sequence>
<keyword evidence="4" id="KW-1185">Reference proteome</keyword>
<dbReference type="EMBL" id="PKFO01000002">
    <property type="protein sequence ID" value="PVH19540.1"/>
    <property type="molecule type" value="Genomic_DNA"/>
</dbReference>
<dbReference type="GeneID" id="37008717"/>
<gene>
    <name evidence="3" type="ORF">CXQ85_003386</name>
</gene>
<keyword evidence="2" id="KW-0732">Signal</keyword>
<name>A0A2V1AN92_9ASCO</name>
<evidence type="ECO:0000256" key="2">
    <source>
        <dbReference type="SAM" id="SignalP"/>
    </source>
</evidence>
<accession>A0A2V1AN92</accession>
<evidence type="ECO:0000313" key="3">
    <source>
        <dbReference type="EMBL" id="PVH19540.1"/>
    </source>
</evidence>
<feature type="chain" id="PRO_5015992909" evidence="2">
    <location>
        <begin position="20"/>
        <end position="304"/>
    </location>
</feature>